<feature type="domain" description="Acyltransferase 3" evidence="3">
    <location>
        <begin position="142"/>
        <end position="510"/>
    </location>
</feature>
<dbReference type="Proteomes" id="UP000601435">
    <property type="component" value="Unassembled WGS sequence"/>
</dbReference>
<dbReference type="OrthoDB" id="445461at2759"/>
<evidence type="ECO:0000313" key="5">
    <source>
        <dbReference type="Proteomes" id="UP000601435"/>
    </source>
</evidence>
<dbReference type="InterPro" id="IPR050879">
    <property type="entry name" value="Acyltransferase_3"/>
</dbReference>
<feature type="transmembrane region" description="Helical" evidence="2">
    <location>
        <begin position="385"/>
        <end position="407"/>
    </location>
</feature>
<feature type="non-terminal residue" evidence="4">
    <location>
        <position position="1"/>
    </location>
</feature>
<feature type="transmembrane region" description="Helical" evidence="2">
    <location>
        <begin position="261"/>
        <end position="281"/>
    </location>
</feature>
<feature type="transmembrane region" description="Helical" evidence="2">
    <location>
        <begin position="168"/>
        <end position="190"/>
    </location>
</feature>
<feature type="transmembrane region" description="Helical" evidence="2">
    <location>
        <begin position="427"/>
        <end position="444"/>
    </location>
</feature>
<sequence length="661" mass="73875">ADGVQYPLQTVTPIRCTPSTGSELLSLGSLFAAAILQDKYEGHATPAFLKRFEAKKLRSAYAQILSAYLSGRTDSCSLLLSGAKTQKVSKAQPSLLNEVQQIQIESAGSVSFYGQEALGGQRKSCDLYPDRPHRQMPSPRLDGLDAPRWIASAHIVIFHYYQSTGVTYFEFGGLWTQFFFILGGFILSYTEISKPQGGNTLTVVQYLQKRLVTIYPLHFATLLMCVLDRSERSLFEWCCLPLNALLLQSIVPICYENTCAAYMYNGVSWFLSCLLIYWICVRPLSRLFQATSLCTCMVCLAGCWLCSLLPLALYPDENSGGSEYARLVLSNLVQATPVAYFHVFLSGVVASRVFILLCLVDKETGLPPSEGTTDLVLATERAPLVLRYGCTLGYLLWAGLVISWSFLEPGISNGLHHGKVYWMFHDGGLIPVLVLILLGCGLGEDPLVKYLFRTHVFRILGRISYSQYLLQDPVSSFLAFYLIPDRRGPWGHNPVPEKFLIAYPFVLLPSAYFIENYFVQPYVLWLRHQLKEPSSDCSNCGLGCRRWCSALFEVFPHRRKKDPESVLGVDPQRLAAIAESAEDSAQEAINEIEPQYHKRVVVVPDYQRMQMEEEEIASQSCDSQSNDEESGSGSGESTAAGERNFPTRWLASMTFSNLTND</sequence>
<feature type="transmembrane region" description="Helical" evidence="2">
    <location>
        <begin position="293"/>
        <end position="314"/>
    </location>
</feature>
<organism evidence="4 5">
    <name type="scientific">Symbiodinium necroappetens</name>
    <dbReference type="NCBI Taxonomy" id="1628268"/>
    <lineage>
        <taxon>Eukaryota</taxon>
        <taxon>Sar</taxon>
        <taxon>Alveolata</taxon>
        <taxon>Dinophyceae</taxon>
        <taxon>Suessiales</taxon>
        <taxon>Symbiodiniaceae</taxon>
        <taxon>Symbiodinium</taxon>
    </lineage>
</organism>
<comment type="caution">
    <text evidence="4">The sequence shown here is derived from an EMBL/GenBank/DDBJ whole genome shotgun (WGS) entry which is preliminary data.</text>
</comment>
<evidence type="ECO:0000256" key="2">
    <source>
        <dbReference type="SAM" id="Phobius"/>
    </source>
</evidence>
<keyword evidence="2" id="KW-0472">Membrane</keyword>
<proteinExistence type="predicted"/>
<keyword evidence="2" id="KW-0812">Transmembrane</keyword>
<dbReference type="GO" id="GO:0016747">
    <property type="term" value="F:acyltransferase activity, transferring groups other than amino-acyl groups"/>
    <property type="evidence" value="ECO:0007669"/>
    <property type="project" value="InterPro"/>
</dbReference>
<evidence type="ECO:0000313" key="4">
    <source>
        <dbReference type="EMBL" id="CAE7208540.1"/>
    </source>
</evidence>
<name>A0A812JQ81_9DINO</name>
<feature type="transmembrane region" description="Helical" evidence="2">
    <location>
        <begin position="339"/>
        <end position="360"/>
    </location>
</feature>
<reference evidence="4" key="1">
    <citation type="submission" date="2021-02" db="EMBL/GenBank/DDBJ databases">
        <authorList>
            <person name="Dougan E. K."/>
            <person name="Rhodes N."/>
            <person name="Thang M."/>
            <person name="Chan C."/>
        </authorList>
    </citation>
    <scope>NUCLEOTIDE SEQUENCE</scope>
</reference>
<dbReference type="Pfam" id="PF01757">
    <property type="entry name" value="Acyl_transf_3"/>
    <property type="match status" value="1"/>
</dbReference>
<keyword evidence="2" id="KW-1133">Transmembrane helix</keyword>
<dbReference type="PANTHER" id="PTHR23028">
    <property type="entry name" value="ACETYLTRANSFERASE"/>
    <property type="match status" value="1"/>
</dbReference>
<protein>
    <submittedName>
        <fullName evidence="4">Avt5 protein</fullName>
    </submittedName>
</protein>
<gene>
    <name evidence="4" type="primary">avt5</name>
    <name evidence="4" type="ORF">SNEC2469_LOCUS1953</name>
</gene>
<feature type="region of interest" description="Disordered" evidence="1">
    <location>
        <begin position="613"/>
        <end position="661"/>
    </location>
</feature>
<dbReference type="EMBL" id="CAJNJA010006300">
    <property type="protein sequence ID" value="CAE7208540.1"/>
    <property type="molecule type" value="Genomic_DNA"/>
</dbReference>
<evidence type="ECO:0000256" key="1">
    <source>
        <dbReference type="SAM" id="MobiDB-lite"/>
    </source>
</evidence>
<dbReference type="InterPro" id="IPR002656">
    <property type="entry name" value="Acyl_transf_3_dom"/>
</dbReference>
<dbReference type="AlphaFoldDB" id="A0A812JQ81"/>
<evidence type="ECO:0000259" key="3">
    <source>
        <dbReference type="Pfam" id="PF01757"/>
    </source>
</evidence>
<accession>A0A812JQ81</accession>
<keyword evidence="5" id="KW-1185">Reference proteome</keyword>